<dbReference type="EMBL" id="CP063849">
    <property type="protein sequence ID" value="QOY90340.1"/>
    <property type="molecule type" value="Genomic_DNA"/>
</dbReference>
<sequence>MSKRQISCVLLIGLALAAVAIGGLEGSYVVPLDHAAIQYAALPVDDAVSRLQKRIDAGDLKLKFREGHGYLESILEALTVRPSSQVLVFSKTSFQATRIAPKLPRAVYFNDNVAVGWVRGGDVLEFAAVDPRQGVIFYTLDQEPTGKPHFDRQDTCLQCHQNGSTVGVPGLLVRSVYPSQSGMPVFQAGSFVTDHRSPLKERWGGWYVTGKHGAQAHMGNAIVQTREGPIAMEPNGQNVTDLRFRFDTGAYLTPHSDIVALMVLEHQTRMTNLITRVGFEARLALYDNAVMSKFLQQPEGELSESNVRRINNAAEELVKYMLFAEEARLTEPVTGVSGFAESFARQGPRDGTGRSLRELDLKTRLLRYPCSYLIYAEAFDQMPQPMKERVYQRLWQVLSGEDQGPKFASLSSVDRRSILEILRATKTGLPEYWLRP</sequence>
<organism evidence="1 2">
    <name type="scientific">Paludibaculum fermentans</name>
    <dbReference type="NCBI Taxonomy" id="1473598"/>
    <lineage>
        <taxon>Bacteria</taxon>
        <taxon>Pseudomonadati</taxon>
        <taxon>Acidobacteriota</taxon>
        <taxon>Terriglobia</taxon>
        <taxon>Bryobacterales</taxon>
        <taxon>Bryobacteraceae</taxon>
        <taxon>Paludibaculum</taxon>
    </lineage>
</organism>
<keyword evidence="2" id="KW-1185">Reference proteome</keyword>
<evidence type="ECO:0008006" key="3">
    <source>
        <dbReference type="Google" id="ProtNLM"/>
    </source>
</evidence>
<dbReference type="RefSeq" id="WP_194452005.1">
    <property type="nucleotide sequence ID" value="NZ_CP063849.1"/>
</dbReference>
<dbReference type="KEGG" id="pfer:IRI77_10400"/>
<dbReference type="Proteomes" id="UP000593892">
    <property type="component" value="Chromosome"/>
</dbReference>
<reference evidence="1 2" key="1">
    <citation type="submission" date="2020-10" db="EMBL/GenBank/DDBJ databases">
        <title>Complete genome sequence of Paludibaculum fermentans P105T, a facultatively anaerobic acidobacterium capable of dissimilatory Fe(III) reduction.</title>
        <authorList>
            <person name="Dedysh S.N."/>
            <person name="Beletsky A.V."/>
            <person name="Kulichevskaya I.S."/>
            <person name="Mardanov A.V."/>
            <person name="Ravin N.V."/>
        </authorList>
    </citation>
    <scope>NUCLEOTIDE SEQUENCE [LARGE SCALE GENOMIC DNA]</scope>
    <source>
        <strain evidence="1 2">P105</strain>
    </source>
</reference>
<name>A0A7S7SNP5_PALFE</name>
<evidence type="ECO:0000313" key="2">
    <source>
        <dbReference type="Proteomes" id="UP000593892"/>
    </source>
</evidence>
<proteinExistence type="predicted"/>
<accession>A0A7S7SNP5</accession>
<evidence type="ECO:0000313" key="1">
    <source>
        <dbReference type="EMBL" id="QOY90340.1"/>
    </source>
</evidence>
<dbReference type="AlphaFoldDB" id="A0A7S7SNP5"/>
<gene>
    <name evidence="1" type="ORF">IRI77_10400</name>
</gene>
<protein>
    <recommendedName>
        <fullName evidence="3">Cytochrome c domain-containing protein</fullName>
    </recommendedName>
</protein>